<feature type="transmembrane region" description="Helical" evidence="5">
    <location>
        <begin position="327"/>
        <end position="345"/>
    </location>
</feature>
<feature type="transmembrane region" description="Helical" evidence="5">
    <location>
        <begin position="203"/>
        <end position="229"/>
    </location>
</feature>
<sequence>MSMQSDIVLAPEALPQRILRRNGLLLALIAAHLAVTAAIAEGLGAHFDLGTFRALSMLFGLLMPAFLTLVVVWRFLVMAATVRPQRPIRWFFNDLRGLFLDGERVLEGGAVLLALTLFTGAFSFLKTLIPVLNPFSWDPTFAHLDKLLHGGVAPELLLMRVFGHPLAVTVLNAAYQGWFFVMFFTIFVACFSTRDRAARATVLVAFVLTWALGGNLLATVFSSAGPVYYGRLGFGHEYDALTATLAAFNKVSPVWSLEVQQMLWDGYLGRGPVAGISAFPSMHVASTTLIALYAMRRGRLAGWLAAGFLLMIALAAVILAWHYAVDVYAGATLALVFWALAAKLTGDTAPWGVRRAARRAARAVAQAVAK</sequence>
<comment type="caution">
    <text evidence="7">The sequence shown here is derived from an EMBL/GenBank/DDBJ whole genome shotgun (WGS) entry which is preliminary data.</text>
</comment>
<dbReference type="InterPro" id="IPR036938">
    <property type="entry name" value="PAP2/HPO_sf"/>
</dbReference>
<dbReference type="Pfam" id="PF14378">
    <property type="entry name" value="PAP2_3"/>
    <property type="match status" value="1"/>
</dbReference>
<keyword evidence="4 5" id="KW-0472">Membrane</keyword>
<keyword evidence="2 5" id="KW-0812">Transmembrane</keyword>
<feature type="domain" description="Inositolphosphotransferase Aur1/Ipt1" evidence="6">
    <location>
        <begin position="142"/>
        <end position="340"/>
    </location>
</feature>
<dbReference type="PANTHER" id="PTHR31310:SF7">
    <property type="entry name" value="PA-PHOSPHATASE RELATED-FAMILY PROTEIN DDB_G0268928"/>
    <property type="match status" value="1"/>
</dbReference>
<evidence type="ECO:0000256" key="3">
    <source>
        <dbReference type="ARBA" id="ARBA00022989"/>
    </source>
</evidence>
<evidence type="ECO:0000256" key="5">
    <source>
        <dbReference type="SAM" id="Phobius"/>
    </source>
</evidence>
<feature type="transmembrane region" description="Helical" evidence="5">
    <location>
        <begin position="105"/>
        <end position="125"/>
    </location>
</feature>
<comment type="subcellular location">
    <subcellularLocation>
        <location evidence="1">Membrane</location>
        <topology evidence="1">Multi-pass membrane protein</topology>
    </subcellularLocation>
</comment>
<keyword evidence="3 5" id="KW-1133">Transmembrane helix</keyword>
<dbReference type="EMBL" id="JBHRSK010000004">
    <property type="protein sequence ID" value="MFC2968316.1"/>
    <property type="molecule type" value="Genomic_DNA"/>
</dbReference>
<feature type="transmembrane region" description="Helical" evidence="5">
    <location>
        <begin position="273"/>
        <end position="293"/>
    </location>
</feature>
<evidence type="ECO:0000313" key="8">
    <source>
        <dbReference type="Proteomes" id="UP001595443"/>
    </source>
</evidence>
<reference evidence="8" key="1">
    <citation type="journal article" date="2019" name="Int. J. Syst. Evol. Microbiol.">
        <title>The Global Catalogue of Microorganisms (GCM) 10K type strain sequencing project: providing services to taxonomists for standard genome sequencing and annotation.</title>
        <authorList>
            <consortium name="The Broad Institute Genomics Platform"/>
            <consortium name="The Broad Institute Genome Sequencing Center for Infectious Disease"/>
            <person name="Wu L."/>
            <person name="Ma J."/>
        </authorList>
    </citation>
    <scope>NUCLEOTIDE SEQUENCE [LARGE SCALE GENOMIC DNA]</scope>
    <source>
        <strain evidence="8">KCTC 62192</strain>
    </source>
</reference>
<feature type="transmembrane region" description="Helical" evidence="5">
    <location>
        <begin position="56"/>
        <end position="76"/>
    </location>
</feature>
<evidence type="ECO:0000256" key="4">
    <source>
        <dbReference type="ARBA" id="ARBA00023136"/>
    </source>
</evidence>
<evidence type="ECO:0000313" key="7">
    <source>
        <dbReference type="EMBL" id="MFC2968316.1"/>
    </source>
</evidence>
<organism evidence="7 8">
    <name type="scientific">Acidimangrovimonas pyrenivorans</name>
    <dbReference type="NCBI Taxonomy" id="2030798"/>
    <lineage>
        <taxon>Bacteria</taxon>
        <taxon>Pseudomonadati</taxon>
        <taxon>Pseudomonadota</taxon>
        <taxon>Alphaproteobacteria</taxon>
        <taxon>Rhodobacterales</taxon>
        <taxon>Paracoccaceae</taxon>
        <taxon>Acidimangrovimonas</taxon>
    </lineage>
</organism>
<dbReference type="RefSeq" id="WP_377832983.1">
    <property type="nucleotide sequence ID" value="NZ_JBHRSK010000004.1"/>
</dbReference>
<dbReference type="PANTHER" id="PTHR31310">
    <property type="match status" value="1"/>
</dbReference>
<evidence type="ECO:0000256" key="2">
    <source>
        <dbReference type="ARBA" id="ARBA00022692"/>
    </source>
</evidence>
<dbReference type="SUPFAM" id="SSF48317">
    <property type="entry name" value="Acid phosphatase/Vanadium-dependent haloperoxidase"/>
    <property type="match status" value="1"/>
</dbReference>
<dbReference type="Gene3D" id="1.20.144.10">
    <property type="entry name" value="Phosphatidic acid phosphatase type 2/haloperoxidase"/>
    <property type="match status" value="1"/>
</dbReference>
<protein>
    <submittedName>
        <fullName evidence="7">Phosphatase PAP2 family protein</fullName>
    </submittedName>
</protein>
<proteinExistence type="predicted"/>
<gene>
    <name evidence="7" type="ORF">ACFOES_09435</name>
</gene>
<dbReference type="InterPro" id="IPR026841">
    <property type="entry name" value="Aur1/Ipt1"/>
</dbReference>
<dbReference type="InterPro" id="IPR052185">
    <property type="entry name" value="IPC_Synthase-Related"/>
</dbReference>
<feature type="transmembrane region" description="Helical" evidence="5">
    <location>
        <begin position="166"/>
        <end position="191"/>
    </location>
</feature>
<accession>A0ABV7AH27</accession>
<feature type="transmembrane region" description="Helical" evidence="5">
    <location>
        <begin position="300"/>
        <end position="321"/>
    </location>
</feature>
<keyword evidence="8" id="KW-1185">Reference proteome</keyword>
<dbReference type="Proteomes" id="UP001595443">
    <property type="component" value="Unassembled WGS sequence"/>
</dbReference>
<name>A0ABV7AH27_9RHOB</name>
<evidence type="ECO:0000259" key="6">
    <source>
        <dbReference type="Pfam" id="PF14378"/>
    </source>
</evidence>
<evidence type="ECO:0000256" key="1">
    <source>
        <dbReference type="ARBA" id="ARBA00004141"/>
    </source>
</evidence>